<evidence type="ECO:0008006" key="6">
    <source>
        <dbReference type="Google" id="ProtNLM"/>
    </source>
</evidence>
<dbReference type="InterPro" id="IPR058997">
    <property type="entry name" value="YycE-like_C"/>
</dbReference>
<feature type="domain" description="YycE-like N-terminal" evidence="2">
    <location>
        <begin position="24"/>
        <end position="73"/>
    </location>
</feature>
<dbReference type="InterPro" id="IPR058998">
    <property type="entry name" value="YycE-like_N"/>
</dbReference>
<keyword evidence="5" id="KW-1185">Reference proteome</keyword>
<evidence type="ECO:0000313" key="5">
    <source>
        <dbReference type="Proteomes" id="UP000465301"/>
    </source>
</evidence>
<dbReference type="Pfam" id="PF22658">
    <property type="entry name" value="YycE-like_N"/>
    <property type="match status" value="1"/>
</dbReference>
<dbReference type="SUPFAM" id="SSF54593">
    <property type="entry name" value="Glyoxalase/Bleomycin resistance protein/Dihydroxybiphenyl dioxygenase"/>
    <property type="match status" value="1"/>
</dbReference>
<dbReference type="Pfam" id="PF22659">
    <property type="entry name" value="YycE-like_C"/>
    <property type="match status" value="1"/>
</dbReference>
<evidence type="ECO:0000259" key="3">
    <source>
        <dbReference type="Pfam" id="PF22659"/>
    </source>
</evidence>
<reference evidence="4 5" key="1">
    <citation type="journal article" date="2019" name="Emerg. Microbes Infect.">
        <title>Comprehensive subspecies identification of 175 nontuberculous mycobacteria species based on 7547 genomic profiles.</title>
        <authorList>
            <person name="Matsumoto Y."/>
            <person name="Kinjo T."/>
            <person name="Motooka D."/>
            <person name="Nabeya D."/>
            <person name="Jung N."/>
            <person name="Uechi K."/>
            <person name="Horii T."/>
            <person name="Iida T."/>
            <person name="Fujita J."/>
            <person name="Nakamura S."/>
        </authorList>
    </citation>
    <scope>NUCLEOTIDE SEQUENCE [LARGE SCALE GENOMIC DNA]</scope>
    <source>
        <strain evidence="4 5">JCM 30726</strain>
    </source>
</reference>
<name>A0A7I9Z0S7_9MYCO</name>
<dbReference type="EMBL" id="BLLA01000001">
    <property type="protein sequence ID" value="GFG94541.1"/>
    <property type="molecule type" value="Genomic_DNA"/>
</dbReference>
<feature type="region of interest" description="Disordered" evidence="1">
    <location>
        <begin position="150"/>
        <end position="176"/>
    </location>
</feature>
<evidence type="ECO:0000256" key="1">
    <source>
        <dbReference type="SAM" id="MobiDB-lite"/>
    </source>
</evidence>
<evidence type="ECO:0000259" key="2">
    <source>
        <dbReference type="Pfam" id="PF22658"/>
    </source>
</evidence>
<feature type="domain" description="YycE-like C-terminal" evidence="3">
    <location>
        <begin position="89"/>
        <end position="138"/>
    </location>
</feature>
<proteinExistence type="predicted"/>
<dbReference type="Proteomes" id="UP000465301">
    <property type="component" value="Unassembled WGS sequence"/>
</dbReference>
<gene>
    <name evidence="4" type="ORF">MTIM_04200</name>
</gene>
<protein>
    <recommendedName>
        <fullName evidence="6">Glyoxalase</fullName>
    </recommendedName>
</protein>
<evidence type="ECO:0000313" key="4">
    <source>
        <dbReference type="EMBL" id="GFG94541.1"/>
    </source>
</evidence>
<dbReference type="AlphaFoldDB" id="A0A7I9Z0S7"/>
<accession>A0A7I9Z0S7</accession>
<comment type="caution">
    <text evidence="4">The sequence shown here is derived from an EMBL/GenBank/DDBJ whole genome shotgun (WGS) entry which is preliminary data.</text>
</comment>
<dbReference type="RefSeq" id="WP_163706075.1">
    <property type="nucleotide sequence ID" value="NZ_BLLA01000001.1"/>
</dbReference>
<dbReference type="Gene3D" id="3.10.180.10">
    <property type="entry name" value="2,3-Dihydroxybiphenyl 1,2-Dioxygenase, domain 1"/>
    <property type="match status" value="1"/>
</dbReference>
<organism evidence="4 5">
    <name type="scientific">Mycobacterium timonense</name>
    <dbReference type="NCBI Taxonomy" id="701043"/>
    <lineage>
        <taxon>Bacteria</taxon>
        <taxon>Bacillati</taxon>
        <taxon>Actinomycetota</taxon>
        <taxon>Actinomycetes</taxon>
        <taxon>Mycobacteriales</taxon>
        <taxon>Mycobacteriaceae</taxon>
        <taxon>Mycobacterium</taxon>
        <taxon>Mycobacterium avium complex (MAC)</taxon>
    </lineage>
</organism>
<dbReference type="InterPro" id="IPR029068">
    <property type="entry name" value="Glyas_Bleomycin-R_OHBP_Dase"/>
</dbReference>
<sequence>MSTDQHKHHRTTHWPPQLAPIGGIRFARRSAHFAETVRFYRDLVGLPLYETFEDSYGSNGAIFGLPSWNLTLEIVQAVGEVAVDHHEQLCLYFPDERAQRAALARLHDAGVEPVDQHPYWAATGAITYRDPDGREIVFAPFVFGVNEPDNSAASGKHEFPSAWGLSASTGRRPAPR</sequence>